<accession>A0A7W4VZ66</accession>
<dbReference type="EMBL" id="JACHWR010000003">
    <property type="protein sequence ID" value="MBB3044430.1"/>
    <property type="molecule type" value="Genomic_DNA"/>
</dbReference>
<evidence type="ECO:0000259" key="2">
    <source>
        <dbReference type="Pfam" id="PF10756"/>
    </source>
</evidence>
<sequence length="158" mass="17222">MPAASDPSSPAPPSMTLPHTWRPFGVRIASIVLGIGLIAVCALAWIGFDDETRARFTTFQRLTVIGMGLLAFAVWFPLVRSRVVAEPDRLVVVNGYRRREYAWAQIVGVHLPPGAPWVTLDLADGSTATAMGIQGSDGSRARQAVRELRRTVEQQTPD</sequence>
<gene>
    <name evidence="3" type="ORF">FHU40_004267</name>
</gene>
<dbReference type="InterPro" id="IPR019692">
    <property type="entry name" value="CFP-6_PH"/>
</dbReference>
<evidence type="ECO:0000256" key="1">
    <source>
        <dbReference type="SAM" id="Phobius"/>
    </source>
</evidence>
<proteinExistence type="predicted"/>
<keyword evidence="1" id="KW-1133">Transmembrane helix</keyword>
<feature type="domain" description="Low molecular weight protein antigen 6 PH" evidence="2">
    <location>
        <begin position="80"/>
        <end position="150"/>
    </location>
</feature>
<dbReference type="AlphaFoldDB" id="A0A7W4VZ66"/>
<dbReference type="Pfam" id="PF10756">
    <property type="entry name" value="bPH_6"/>
    <property type="match status" value="1"/>
</dbReference>
<evidence type="ECO:0000313" key="4">
    <source>
        <dbReference type="Proteomes" id="UP000589626"/>
    </source>
</evidence>
<keyword evidence="1" id="KW-0472">Membrane</keyword>
<keyword evidence="1" id="KW-0812">Transmembrane</keyword>
<feature type="transmembrane region" description="Helical" evidence="1">
    <location>
        <begin position="58"/>
        <end position="78"/>
    </location>
</feature>
<comment type="caution">
    <text evidence="3">The sequence shown here is derived from an EMBL/GenBank/DDBJ whole genome shotgun (WGS) entry which is preliminary data.</text>
</comment>
<feature type="transmembrane region" description="Helical" evidence="1">
    <location>
        <begin position="24"/>
        <end position="46"/>
    </location>
</feature>
<organism evidence="3 4">
    <name type="scientific">Nocardioides soli</name>
    <dbReference type="NCBI Taxonomy" id="1036020"/>
    <lineage>
        <taxon>Bacteria</taxon>
        <taxon>Bacillati</taxon>
        <taxon>Actinomycetota</taxon>
        <taxon>Actinomycetes</taxon>
        <taxon>Propionibacteriales</taxon>
        <taxon>Nocardioidaceae</taxon>
        <taxon>Nocardioides</taxon>
    </lineage>
</organism>
<reference evidence="3 4" key="1">
    <citation type="submission" date="2020-08" db="EMBL/GenBank/DDBJ databases">
        <title>Sequencing the genomes of 1000 actinobacteria strains.</title>
        <authorList>
            <person name="Klenk H.-P."/>
        </authorList>
    </citation>
    <scope>NUCLEOTIDE SEQUENCE [LARGE SCALE GENOMIC DNA]</scope>
    <source>
        <strain evidence="3 4">DSM 105498</strain>
    </source>
</reference>
<evidence type="ECO:0000313" key="3">
    <source>
        <dbReference type="EMBL" id="MBB3044430.1"/>
    </source>
</evidence>
<dbReference type="RefSeq" id="WP_183594304.1">
    <property type="nucleotide sequence ID" value="NZ_JACHWR010000003.1"/>
</dbReference>
<dbReference type="Proteomes" id="UP000589626">
    <property type="component" value="Unassembled WGS sequence"/>
</dbReference>
<keyword evidence="4" id="KW-1185">Reference proteome</keyword>
<protein>
    <recommendedName>
        <fullName evidence="2">Low molecular weight protein antigen 6 PH domain-containing protein</fullName>
    </recommendedName>
</protein>
<name>A0A7W4VZ66_9ACTN</name>